<dbReference type="GO" id="GO:0004869">
    <property type="term" value="F:cysteine-type endopeptidase inhibitor activity"/>
    <property type="evidence" value="ECO:0007669"/>
    <property type="project" value="UniProtKB-KW"/>
</dbReference>
<accession>A0A8J7TE99</accession>
<keyword evidence="5" id="KW-0789">Thiol protease inhibitor</keyword>
<dbReference type="CDD" id="cd00042">
    <property type="entry name" value="CY"/>
    <property type="match status" value="1"/>
</dbReference>
<dbReference type="Proteomes" id="UP000736164">
    <property type="component" value="Unassembled WGS sequence"/>
</dbReference>
<comment type="similarity">
    <text evidence="2">Belongs to the cystatin family.</text>
</comment>
<dbReference type="EMBL" id="JAAWVO010051054">
    <property type="protein sequence ID" value="MBN3320329.1"/>
    <property type="molecule type" value="Genomic_DNA"/>
</dbReference>
<evidence type="ECO:0000256" key="1">
    <source>
        <dbReference type="ARBA" id="ARBA00004613"/>
    </source>
</evidence>
<dbReference type="SUPFAM" id="SSF54403">
    <property type="entry name" value="Cystatin/monellin"/>
    <property type="match status" value="1"/>
</dbReference>
<keyword evidence="6" id="KW-1015">Disulfide bond</keyword>
<feature type="signal peptide" evidence="7">
    <location>
        <begin position="1"/>
        <end position="19"/>
    </location>
</feature>
<comment type="caution">
    <text evidence="9">The sequence shown here is derived from an EMBL/GenBank/DDBJ whole genome shotgun (WGS) entry which is preliminary data.</text>
</comment>
<keyword evidence="4" id="KW-0646">Protease inhibitor</keyword>
<dbReference type="Gene3D" id="3.10.450.10">
    <property type="match status" value="1"/>
</dbReference>
<dbReference type="SMART" id="SM00043">
    <property type="entry name" value="CY"/>
    <property type="match status" value="1"/>
</dbReference>
<keyword evidence="10" id="KW-1185">Reference proteome</keyword>
<feature type="non-terminal residue" evidence="9">
    <location>
        <position position="135"/>
    </location>
</feature>
<dbReference type="FunFam" id="3.10.450.10:FF:000004">
    <property type="entry name" value="Cystatin C"/>
    <property type="match status" value="1"/>
</dbReference>
<dbReference type="PANTHER" id="PTHR47033">
    <property type="entry name" value="CYSTATIN-M"/>
    <property type="match status" value="1"/>
</dbReference>
<dbReference type="PANTHER" id="PTHR47033:SF1">
    <property type="entry name" value="CYSTATIN-M"/>
    <property type="match status" value="1"/>
</dbReference>
<keyword evidence="3" id="KW-0964">Secreted</keyword>
<feature type="domain" description="Cystatin" evidence="8">
    <location>
        <begin position="22"/>
        <end position="131"/>
    </location>
</feature>
<dbReference type="InterPro" id="IPR000010">
    <property type="entry name" value="Cystatin_dom"/>
</dbReference>
<sequence>MGLVWYSFCGLVCLASLKASTQLVGDIREASVDNPEVLKSAQFAVDEYNKASNDLYFSKLINITYAKQQIVNGIKYYLGVELGHTECEKRNFSDAFSCDLPPSQDQTIFCRFEVLVVAWRHETTLLSMSCQPESY</sequence>
<proteinExistence type="inferred from homology"/>
<evidence type="ECO:0000256" key="3">
    <source>
        <dbReference type="ARBA" id="ARBA00022525"/>
    </source>
</evidence>
<organism evidence="9 10">
    <name type="scientific">Atractosteus spatula</name>
    <name type="common">Alligator gar</name>
    <name type="synonym">Lepisosteus spatula</name>
    <dbReference type="NCBI Taxonomy" id="7917"/>
    <lineage>
        <taxon>Eukaryota</taxon>
        <taxon>Metazoa</taxon>
        <taxon>Chordata</taxon>
        <taxon>Craniata</taxon>
        <taxon>Vertebrata</taxon>
        <taxon>Euteleostomi</taxon>
        <taxon>Actinopterygii</taxon>
        <taxon>Neopterygii</taxon>
        <taxon>Holostei</taxon>
        <taxon>Semionotiformes</taxon>
        <taxon>Lepisosteidae</taxon>
        <taxon>Atractosteus</taxon>
    </lineage>
</organism>
<dbReference type="AlphaFoldDB" id="A0A8J7TE99"/>
<dbReference type="GO" id="GO:0070062">
    <property type="term" value="C:extracellular exosome"/>
    <property type="evidence" value="ECO:0007669"/>
    <property type="project" value="TreeGrafter"/>
</dbReference>
<evidence type="ECO:0000256" key="5">
    <source>
        <dbReference type="ARBA" id="ARBA00022704"/>
    </source>
</evidence>
<comment type="subcellular location">
    <subcellularLocation>
        <location evidence="1">Secreted</location>
    </subcellularLocation>
</comment>
<evidence type="ECO:0000256" key="6">
    <source>
        <dbReference type="ARBA" id="ARBA00023157"/>
    </source>
</evidence>
<evidence type="ECO:0000313" key="10">
    <source>
        <dbReference type="Proteomes" id="UP000736164"/>
    </source>
</evidence>
<evidence type="ECO:0000256" key="4">
    <source>
        <dbReference type="ARBA" id="ARBA00022690"/>
    </source>
</evidence>
<evidence type="ECO:0000259" key="8">
    <source>
        <dbReference type="SMART" id="SM00043"/>
    </source>
</evidence>
<evidence type="ECO:0000256" key="7">
    <source>
        <dbReference type="SAM" id="SignalP"/>
    </source>
</evidence>
<feature type="chain" id="PRO_5035187638" evidence="7">
    <location>
        <begin position="20"/>
        <end position="135"/>
    </location>
</feature>
<gene>
    <name evidence="9" type="primary">Cyt2</name>
    <name evidence="9" type="ORF">GTO95_0016747</name>
</gene>
<feature type="non-terminal residue" evidence="9">
    <location>
        <position position="1"/>
    </location>
</feature>
<reference evidence="9" key="1">
    <citation type="journal article" date="2021" name="Cell">
        <title>Tracing the genetic footprints of vertebrate landing in non-teleost ray-finned fishes.</title>
        <authorList>
            <person name="Bi X."/>
            <person name="Wang K."/>
            <person name="Yang L."/>
            <person name="Pan H."/>
            <person name="Jiang H."/>
            <person name="Wei Q."/>
            <person name="Fang M."/>
            <person name="Yu H."/>
            <person name="Zhu C."/>
            <person name="Cai Y."/>
            <person name="He Y."/>
            <person name="Gan X."/>
            <person name="Zeng H."/>
            <person name="Yu D."/>
            <person name="Zhu Y."/>
            <person name="Jiang H."/>
            <person name="Qiu Q."/>
            <person name="Yang H."/>
            <person name="Zhang Y.E."/>
            <person name="Wang W."/>
            <person name="Zhu M."/>
            <person name="He S."/>
            <person name="Zhang G."/>
        </authorList>
    </citation>
    <scope>NUCLEOTIDE SEQUENCE</scope>
    <source>
        <strain evidence="9">Allg_001</strain>
    </source>
</reference>
<evidence type="ECO:0000256" key="2">
    <source>
        <dbReference type="ARBA" id="ARBA00009403"/>
    </source>
</evidence>
<name>A0A8J7TE99_ATRSP</name>
<protein>
    <submittedName>
        <fullName evidence="9">CYT2 protein</fullName>
    </submittedName>
</protein>
<keyword evidence="7" id="KW-0732">Signal</keyword>
<dbReference type="Pfam" id="PF00031">
    <property type="entry name" value="Cystatin"/>
    <property type="match status" value="1"/>
</dbReference>
<dbReference type="InterPro" id="IPR046350">
    <property type="entry name" value="Cystatin_sf"/>
</dbReference>
<evidence type="ECO:0000313" key="9">
    <source>
        <dbReference type="EMBL" id="MBN3320329.1"/>
    </source>
</evidence>